<evidence type="ECO:0000256" key="1">
    <source>
        <dbReference type="SAM" id="Phobius"/>
    </source>
</evidence>
<keyword evidence="1" id="KW-0472">Membrane</keyword>
<organism evidence="3 4">
    <name type="scientific">Panagrellus redivivus</name>
    <name type="common">Microworm</name>
    <dbReference type="NCBI Taxonomy" id="6233"/>
    <lineage>
        <taxon>Eukaryota</taxon>
        <taxon>Metazoa</taxon>
        <taxon>Ecdysozoa</taxon>
        <taxon>Nematoda</taxon>
        <taxon>Chromadorea</taxon>
        <taxon>Rhabditida</taxon>
        <taxon>Tylenchina</taxon>
        <taxon>Panagrolaimomorpha</taxon>
        <taxon>Panagrolaimoidea</taxon>
        <taxon>Panagrolaimidae</taxon>
        <taxon>Panagrellus</taxon>
    </lineage>
</organism>
<dbReference type="PANTHER" id="PTHR21115">
    <property type="entry name" value="GH06117P-RELATED"/>
    <property type="match status" value="1"/>
</dbReference>
<keyword evidence="3" id="KW-1185">Reference proteome</keyword>
<evidence type="ECO:0000313" key="4">
    <source>
        <dbReference type="WBParaSite" id="Pan_g14264.t1"/>
    </source>
</evidence>
<proteinExistence type="predicted"/>
<dbReference type="WBParaSite" id="Pan_g14264.t1">
    <property type="protein sequence ID" value="Pan_g14264.t1"/>
    <property type="gene ID" value="Pan_g14264"/>
</dbReference>
<dbReference type="InterPro" id="IPR031962">
    <property type="entry name" value="DUF4781"/>
</dbReference>
<reference evidence="3" key="1">
    <citation type="journal article" date="2013" name="Genetics">
        <title>The draft genome and transcriptome of Panagrellus redivivus are shaped by the harsh demands of a free-living lifestyle.</title>
        <authorList>
            <person name="Srinivasan J."/>
            <person name="Dillman A.R."/>
            <person name="Macchietto M.G."/>
            <person name="Heikkinen L."/>
            <person name="Lakso M."/>
            <person name="Fracchia K.M."/>
            <person name="Antoshechkin I."/>
            <person name="Mortazavi A."/>
            <person name="Wong G."/>
            <person name="Sternberg P.W."/>
        </authorList>
    </citation>
    <scope>NUCLEOTIDE SEQUENCE [LARGE SCALE GENOMIC DNA]</scope>
    <source>
        <strain evidence="3">MT8872</strain>
    </source>
</reference>
<feature type="domain" description="DUF4781" evidence="2">
    <location>
        <begin position="188"/>
        <end position="503"/>
    </location>
</feature>
<reference evidence="4" key="2">
    <citation type="submission" date="2020-10" db="UniProtKB">
        <authorList>
            <consortium name="WormBaseParasite"/>
        </authorList>
    </citation>
    <scope>IDENTIFICATION</scope>
</reference>
<name>A0A7E4UY82_PANRE</name>
<accession>A0A7E4UY82</accession>
<sequence>MATDSDAISIVDSHGNDVLTAFEITAPTTPEEPLNDSTWFAHARKLQYYFYQSYSPNDYDRYNISNVPMLDELQVLKTKICFLRYGQPKFDDERETLFELEPSEETKQLIENSPNSDFNCPFDYYTVEQRREAEKLAEIVVKQKNEHEDFVDVCILFLCYWKPLEDSKKKKKKDDKEDTDEVPEVLPVPLFRIGRSAKSEKDSETVTFVDFEGRVYPSWERYLKYNRLPAGAYCCPHDGFYSMREASDADEKFADPADALRLDHGFTPASHSLYKFIEIGDKLSIVSSVGSLAVTGGAIGIGLATSITVAPIVFTGTAIAGGITALYSAVRGAGRLADRGIHKQSISIMETEARSAWITIASTAAAGASLGATTLLASSAANASDISNSAILTTNFFNGTNIAVSFAGLINNGHLVIMEYISKDKKPSTFEIMNLTLSVLLFTHSVVNFKTANTIIEEASSARVSQIEQSLDTKKSQKGYERILQNLDEPNIVTRNKRIIRTVKNVDNTRDFFRRVYDLTKVNNREGHNQKITFGDNGGIIIGGKEFSANSINQLTKGEQNAFLNALSSSGAVDLTETDAVKHLEELKNVTTTNEKAVQKAQKEDIQAKVFTEKNIKAVSSVLFAHLPKIAKLLENVKDPKNVELIILIAKDISNRLGFKNLNSFLEVVLRVRIWFMNQANNKVKPKKATAFTENPVTKDVIYLAFHEFHHDDKYAYKFESPEMAMENYLTHFPLTSNNVMSVNDFWQTVQNVFQDATHQMEVCNTSVRIVETEHWFGKCLFQETDKMRGVILSFKPK</sequence>
<keyword evidence="1" id="KW-1133">Transmembrane helix</keyword>
<feature type="transmembrane region" description="Helical" evidence="1">
    <location>
        <begin position="355"/>
        <end position="376"/>
    </location>
</feature>
<dbReference type="Proteomes" id="UP000492821">
    <property type="component" value="Unassembled WGS sequence"/>
</dbReference>
<feature type="transmembrane region" description="Helical" evidence="1">
    <location>
        <begin position="309"/>
        <end position="334"/>
    </location>
</feature>
<evidence type="ECO:0000259" key="2">
    <source>
        <dbReference type="Pfam" id="PF16013"/>
    </source>
</evidence>
<feature type="transmembrane region" description="Helical" evidence="1">
    <location>
        <begin position="283"/>
        <end position="303"/>
    </location>
</feature>
<keyword evidence="1" id="KW-0812">Transmembrane</keyword>
<dbReference type="PANTHER" id="PTHR21115:SF0">
    <property type="entry name" value="GH06117P-RELATED"/>
    <property type="match status" value="1"/>
</dbReference>
<dbReference type="Pfam" id="PF16013">
    <property type="entry name" value="DUF4781"/>
    <property type="match status" value="1"/>
</dbReference>
<evidence type="ECO:0000313" key="3">
    <source>
        <dbReference type="Proteomes" id="UP000492821"/>
    </source>
</evidence>
<protein>
    <submittedName>
        <fullName evidence="4">DUF4781 domain-containing protein</fullName>
    </submittedName>
</protein>
<dbReference type="AlphaFoldDB" id="A0A7E4UY82"/>